<dbReference type="InterPro" id="IPR012668">
    <property type="entry name" value="CHP02466"/>
</dbReference>
<sequence length="1350" mass="146051">MLVLGLESSCDETAVALVNDAGDIRANIVLSQLAEHRPYGGVVPEIAARSHLDHLDGLIVKALREAAVGFGDLDGVAATLGPGLIGGVLVAAMTGKAIAAARDLPFVAVNHLEGHALTARLTDHLDFPYLLLLVSGGHCQLLAVEGVGRYRRYGGTIDDAVGEAFDKTAKLLGLGYPGGPAVERAAESGNPSRFALPRPLKGRPGCDFSFSGLKTAVRQQVERLVELSPQDRADLAASFQAAVAEVMIDRSRNALVRFREDTGRPGPLVVAGGVAANRALRQALSELAEAAGTELVAPPPKLCTDNAAMIAWAGLERLRLGQRDALDVPARPRWPLEELRTPDGELEITAAIRGIQLRLLFPTPVALLQLPNAEPLNADLKRIVLERERTHAGSVHSNLGGWQSSWDFAEWGGKAAAALLNGAKRLAEDLTCDRQGAKVRPDWQVNAWANVNRSGHGNEFHTHPGCFWSGVYYVDDGGIAADPSLGGEFEIQDPRGVAPAMYAPRLTVAATGGAAMGASETISPRAGLMVMFPSWLSHAVRPYFGKATRISIASSRKSYETLVEAETMLFALVCTDKPGTTEVRKDNRPRHLQFLERHSDQLVYAGPLIGEDGDTPAGSLIILDVPDRTAAEAFAQQDPYAEAGLFQSVSIKPTRSPAHRAGGAFEGADDAARDPSAVEVALLGSNAFAGNAALVDPAGIEAVVLLQGLEGPPRRRVGGGMAGFEYAQSSGGVGYRDAVEDDMTRRNDHRGSYRRAVITGASSGIGEAFARALPDRTDLLLTGRSDTALEALADALHRTGRHIERLVADLSEDKGRDSLIAASRTFAPDLLINNAGLGAFGRAVENEPLTERAMIEVNVVAPTVITRALLPDMLQRAREEGRRAGLVMVASTAAFQPLPYLATYAATKAFDYFYAQGLASELEYEPVDVLTVCPGPTKTRFFERAGSLRAPSGSPMSSAKEVADQALRALGRQNVVTIGASNRAYRGIAKLLPERVLRGPTRRAERGMSSVARAAYALGQTARVGVYFGQYALSARLTRPVKPKRPIQGPFAGQDEILADLRGLLQRDWENIDAGLYRMPHDLLEEPVGALRRAARYFRDLRSVERRRHSGGHDEVLSRVNRARYPRYYLQNFHFQSDGWLSPDSAAIYDHQVEVLFTGGADAMRRQALVPLSAFLHDRRSAETRMIDIACGTGRFLTFVKDNYPRLQVTALDLSPDYLAQTAHNLRRWRGVETRQAAAEATGLPDASYDLASCIFLFHELPPKVRPQVAREMARILKPGGRLLFVDSIQKGDQPSYDGLLDYFPVAFHEPYYSSYVETDLEALFGEVGLKTLSVERAYFSRVMVLEKSG</sequence>
<evidence type="ECO:0000256" key="1">
    <source>
        <dbReference type="ARBA" id="ARBA00012156"/>
    </source>
</evidence>
<dbReference type="SUPFAM" id="SSF53335">
    <property type="entry name" value="S-adenosyl-L-methionine-dependent methyltransferases"/>
    <property type="match status" value="1"/>
</dbReference>
<keyword evidence="3 9" id="KW-0808">Transferase</keyword>
<evidence type="ECO:0000256" key="6">
    <source>
        <dbReference type="ARBA" id="ARBA00023004"/>
    </source>
</evidence>
<dbReference type="Gene3D" id="3.40.50.720">
    <property type="entry name" value="NAD(P)-binding Rossmann-like Domain"/>
    <property type="match status" value="1"/>
</dbReference>
<evidence type="ECO:0000256" key="4">
    <source>
        <dbReference type="ARBA" id="ARBA00022694"/>
    </source>
</evidence>
<evidence type="ECO:0000256" key="3">
    <source>
        <dbReference type="ARBA" id="ARBA00022679"/>
    </source>
</evidence>
<evidence type="ECO:0000256" key="5">
    <source>
        <dbReference type="ARBA" id="ARBA00022723"/>
    </source>
</evidence>
<dbReference type="NCBIfam" id="TIGR03723">
    <property type="entry name" value="T6A_TsaD_YgjD"/>
    <property type="match status" value="1"/>
</dbReference>
<dbReference type="GO" id="GO:0002949">
    <property type="term" value="P:tRNA threonylcarbamoyladenosine modification"/>
    <property type="evidence" value="ECO:0007669"/>
    <property type="project" value="UniProtKB-UniRule"/>
</dbReference>
<dbReference type="Pfam" id="PF03795">
    <property type="entry name" value="YCII"/>
    <property type="match status" value="1"/>
</dbReference>
<evidence type="ECO:0000256" key="8">
    <source>
        <dbReference type="ARBA" id="ARBA00048117"/>
    </source>
</evidence>
<dbReference type="InterPro" id="IPR005545">
    <property type="entry name" value="YCII"/>
</dbReference>
<dbReference type="EC" id="2.3.1.234" evidence="1"/>
<comment type="similarity">
    <text evidence="9">Belongs to the KAE1 / TsaD family.</text>
</comment>
<dbReference type="GO" id="GO:0005739">
    <property type="term" value="C:mitochondrion"/>
    <property type="evidence" value="ECO:0007669"/>
    <property type="project" value="UniProtKB-SubCell"/>
</dbReference>
<dbReference type="InterPro" id="IPR022450">
    <property type="entry name" value="TsaD"/>
</dbReference>
<name>A0A813BP58_9DINO</name>
<evidence type="ECO:0000256" key="9">
    <source>
        <dbReference type="HAMAP-Rule" id="MF_03179"/>
    </source>
</evidence>
<organism evidence="13 14">
    <name type="scientific">Symbiodinium necroappetens</name>
    <dbReference type="NCBI Taxonomy" id="1628268"/>
    <lineage>
        <taxon>Eukaryota</taxon>
        <taxon>Sar</taxon>
        <taxon>Alveolata</taxon>
        <taxon>Dinophyceae</taxon>
        <taxon>Suessiales</taxon>
        <taxon>Symbiodiniaceae</taxon>
        <taxon>Symbiodinium</taxon>
    </lineage>
</organism>
<dbReference type="NCBIfam" id="TIGR00329">
    <property type="entry name" value="gcp_kae1"/>
    <property type="match status" value="1"/>
</dbReference>
<feature type="domain" description="Gcp-like" evidence="10">
    <location>
        <begin position="24"/>
        <end position="312"/>
    </location>
</feature>
<comment type="catalytic activity">
    <reaction evidence="8 9">
        <text>L-threonylcarbamoyladenylate + adenosine(37) in tRNA = N(6)-L-threonylcarbamoyladenosine(37) in tRNA + AMP + H(+)</text>
        <dbReference type="Rhea" id="RHEA:37059"/>
        <dbReference type="Rhea" id="RHEA-COMP:10162"/>
        <dbReference type="Rhea" id="RHEA-COMP:10163"/>
        <dbReference type="ChEBI" id="CHEBI:15378"/>
        <dbReference type="ChEBI" id="CHEBI:73682"/>
        <dbReference type="ChEBI" id="CHEBI:74411"/>
        <dbReference type="ChEBI" id="CHEBI:74418"/>
        <dbReference type="ChEBI" id="CHEBI:456215"/>
        <dbReference type="EC" id="2.3.1.234"/>
    </reaction>
</comment>
<dbReference type="SUPFAM" id="SSF54909">
    <property type="entry name" value="Dimeric alpha+beta barrel"/>
    <property type="match status" value="1"/>
</dbReference>
<dbReference type="Pfam" id="PF13649">
    <property type="entry name" value="Methyltransf_25"/>
    <property type="match status" value="1"/>
</dbReference>
<comment type="caution">
    <text evidence="13">The sequence shown here is derived from an EMBL/GenBank/DDBJ whole genome shotgun (WGS) entry which is preliminary data.</text>
</comment>
<keyword evidence="2" id="KW-0963">Cytoplasm</keyword>
<dbReference type="SUPFAM" id="SSF51735">
    <property type="entry name" value="NAD(P)-binding Rossmann-fold domains"/>
    <property type="match status" value="1"/>
</dbReference>
<dbReference type="GO" id="GO:0046872">
    <property type="term" value="F:metal ion binding"/>
    <property type="evidence" value="ECO:0007669"/>
    <property type="project" value="UniProtKB-KW"/>
</dbReference>
<dbReference type="Proteomes" id="UP000601435">
    <property type="component" value="Unassembled WGS sequence"/>
</dbReference>
<protein>
    <recommendedName>
        <fullName evidence="1">N(6)-L-threonylcarbamoyladenine synthase</fullName>
        <ecNumber evidence="1">2.3.1.234</ecNumber>
    </recommendedName>
</protein>
<comment type="cofactor">
    <cofactor evidence="9">
        <name>a divalent metal cation</name>
        <dbReference type="ChEBI" id="CHEBI:60240"/>
    </cofactor>
    <text evidence="9">Binds 1 divalent metal cation per subunit.</text>
</comment>
<dbReference type="InterPro" id="IPR002347">
    <property type="entry name" value="SDR_fam"/>
</dbReference>
<dbReference type="CDD" id="cd05233">
    <property type="entry name" value="SDR_c"/>
    <property type="match status" value="1"/>
</dbReference>
<comment type="subunit">
    <text evidence="9">Homodimer.</text>
</comment>
<feature type="domain" description="Methyltransferase" evidence="12">
    <location>
        <begin position="1187"/>
        <end position="1281"/>
    </location>
</feature>
<keyword evidence="6" id="KW-0408">Iron</keyword>
<keyword evidence="4 9" id="KW-0819">tRNA processing</keyword>
<dbReference type="InterPro" id="IPR020904">
    <property type="entry name" value="Sc_DH/Rdtase_CS"/>
</dbReference>
<keyword evidence="5 9" id="KW-0479">Metal-binding</keyword>
<dbReference type="Pfam" id="PF13759">
    <property type="entry name" value="2OG-FeII_Oxy_5"/>
    <property type="match status" value="1"/>
</dbReference>
<evidence type="ECO:0000313" key="13">
    <source>
        <dbReference type="EMBL" id="CAE7914107.1"/>
    </source>
</evidence>
<dbReference type="InterPro" id="IPR017861">
    <property type="entry name" value="KAE1/TsaD"/>
</dbReference>
<evidence type="ECO:0000259" key="12">
    <source>
        <dbReference type="Pfam" id="PF13649"/>
    </source>
</evidence>
<dbReference type="Pfam" id="PF00814">
    <property type="entry name" value="TsaD"/>
    <property type="match status" value="1"/>
</dbReference>
<evidence type="ECO:0000256" key="7">
    <source>
        <dbReference type="ARBA" id="ARBA00023315"/>
    </source>
</evidence>
<evidence type="ECO:0000313" key="14">
    <source>
        <dbReference type="Proteomes" id="UP000601435"/>
    </source>
</evidence>
<keyword evidence="9" id="KW-0496">Mitochondrion</keyword>
<dbReference type="Pfam" id="PF00106">
    <property type="entry name" value="adh_short"/>
    <property type="match status" value="1"/>
</dbReference>
<dbReference type="CDD" id="cd24133">
    <property type="entry name" value="ASKHA_NBD_TsaD_bac"/>
    <property type="match status" value="1"/>
</dbReference>
<evidence type="ECO:0000259" key="11">
    <source>
        <dbReference type="Pfam" id="PF03795"/>
    </source>
</evidence>
<comment type="function">
    <text evidence="9">Required for the formation of a threonylcarbamoyl group on adenosine at position 37 (t(6)A37) in mitochondrial tRNAs that read codons beginning with adenine. Probably involved in the transfer of the threonylcarbamoyl moiety of threonylcarbamoyl-AMP (TC-AMP) to the N6 group of A37. Involved in mitochondrial genome maintenance.</text>
</comment>
<dbReference type="Gene3D" id="3.30.420.40">
    <property type="match status" value="2"/>
</dbReference>
<dbReference type="PANTHER" id="PTHR11735">
    <property type="entry name" value="TRNA N6-ADENOSINE THREONYLCARBAMOYLTRANSFERASE"/>
    <property type="match status" value="1"/>
</dbReference>
<dbReference type="PROSITE" id="PS00061">
    <property type="entry name" value="ADH_SHORT"/>
    <property type="match status" value="1"/>
</dbReference>
<dbReference type="Gene3D" id="3.30.70.1060">
    <property type="entry name" value="Dimeric alpha+beta barrel"/>
    <property type="match status" value="1"/>
</dbReference>
<evidence type="ECO:0000259" key="10">
    <source>
        <dbReference type="Pfam" id="PF00814"/>
    </source>
</evidence>
<dbReference type="PRINTS" id="PR00789">
    <property type="entry name" value="OSIALOPTASE"/>
</dbReference>
<keyword evidence="7 9" id="KW-0012">Acyltransferase</keyword>
<dbReference type="GO" id="GO:0061711">
    <property type="term" value="F:tRNA N(6)-L-threonylcarbamoyladenine synthase activity"/>
    <property type="evidence" value="ECO:0007669"/>
    <property type="project" value="UniProtKB-EC"/>
</dbReference>
<dbReference type="SUPFAM" id="SSF53067">
    <property type="entry name" value="Actin-like ATPase domain"/>
    <property type="match status" value="2"/>
</dbReference>
<dbReference type="Gene3D" id="3.40.50.150">
    <property type="entry name" value="Vaccinia Virus protein VP39"/>
    <property type="match status" value="1"/>
</dbReference>
<proteinExistence type="inferred from homology"/>
<comment type="subcellular location">
    <subcellularLocation>
        <location evidence="9">Mitochondrion</location>
    </subcellularLocation>
</comment>
<dbReference type="InterPro" id="IPR011008">
    <property type="entry name" value="Dimeric_a/b-barrel"/>
</dbReference>
<keyword evidence="14" id="KW-1185">Reference proteome</keyword>
<dbReference type="InterPro" id="IPR029063">
    <property type="entry name" value="SAM-dependent_MTases_sf"/>
</dbReference>
<dbReference type="Gene3D" id="2.60.120.620">
    <property type="entry name" value="q2cbj1_9rhob like domain"/>
    <property type="match status" value="1"/>
</dbReference>
<feature type="domain" description="YCII-related" evidence="11">
    <location>
        <begin position="568"/>
        <end position="653"/>
    </location>
</feature>
<dbReference type="PANTHER" id="PTHR11735:SF6">
    <property type="entry name" value="TRNA N6-ADENOSINE THREONYLCARBAMOYLTRANSFERASE, MITOCHONDRIAL"/>
    <property type="match status" value="1"/>
</dbReference>
<evidence type="ECO:0000256" key="2">
    <source>
        <dbReference type="ARBA" id="ARBA00022490"/>
    </source>
</evidence>
<dbReference type="FunFam" id="3.30.420.40:FF:000040">
    <property type="entry name" value="tRNA N6-adenosine threonylcarbamoyltransferase"/>
    <property type="match status" value="1"/>
</dbReference>
<accession>A0A813BP58</accession>
<dbReference type="InterPro" id="IPR000905">
    <property type="entry name" value="Gcp-like_dom"/>
</dbReference>
<dbReference type="InterPro" id="IPR041698">
    <property type="entry name" value="Methyltransf_25"/>
</dbReference>
<dbReference type="OrthoDB" id="10259622at2759"/>
<dbReference type="InterPro" id="IPR043129">
    <property type="entry name" value="ATPase_NBD"/>
</dbReference>
<dbReference type="HAMAP" id="MF_01445">
    <property type="entry name" value="TsaD"/>
    <property type="match status" value="1"/>
</dbReference>
<dbReference type="CDD" id="cd02440">
    <property type="entry name" value="AdoMet_MTases"/>
    <property type="match status" value="1"/>
</dbReference>
<dbReference type="NCBIfam" id="TIGR02466">
    <property type="entry name" value="TIGR02466 family protein"/>
    <property type="match status" value="1"/>
</dbReference>
<gene>
    <name evidence="13" type="primary">tsaD</name>
    <name evidence="13" type="ORF">SNEC2469_LOCUS31246</name>
</gene>
<dbReference type="InterPro" id="IPR036291">
    <property type="entry name" value="NAD(P)-bd_dom_sf"/>
</dbReference>
<reference evidence="13" key="1">
    <citation type="submission" date="2021-02" db="EMBL/GenBank/DDBJ databases">
        <authorList>
            <person name="Dougan E. K."/>
            <person name="Rhodes N."/>
            <person name="Thang M."/>
            <person name="Chan C."/>
        </authorList>
    </citation>
    <scope>NUCLEOTIDE SEQUENCE</scope>
</reference>
<dbReference type="EMBL" id="CAJNJA010075141">
    <property type="protein sequence ID" value="CAE7914107.1"/>
    <property type="molecule type" value="Genomic_DNA"/>
</dbReference>